<dbReference type="Proteomes" id="UP000260644">
    <property type="component" value="Unassembled WGS sequence"/>
</dbReference>
<name>A0A3E1YDJ0_9BACT</name>
<dbReference type="AlphaFoldDB" id="A0A3E1YDJ0"/>
<dbReference type="Pfam" id="PF02481">
    <property type="entry name" value="DNA_processg_A"/>
    <property type="match status" value="1"/>
</dbReference>
<dbReference type="SUPFAM" id="SSF102405">
    <property type="entry name" value="MCP/YpsA-like"/>
    <property type="match status" value="1"/>
</dbReference>
<dbReference type="NCBIfam" id="TIGR00732">
    <property type="entry name" value="dprA"/>
    <property type="match status" value="1"/>
</dbReference>
<dbReference type="PANTHER" id="PTHR43022">
    <property type="entry name" value="PROTEIN SMF"/>
    <property type="match status" value="1"/>
</dbReference>
<evidence type="ECO:0000259" key="2">
    <source>
        <dbReference type="Pfam" id="PF02481"/>
    </source>
</evidence>
<evidence type="ECO:0000313" key="3">
    <source>
        <dbReference type="EMBL" id="RFS24582.1"/>
    </source>
</evidence>
<reference evidence="3 4" key="1">
    <citation type="submission" date="2018-07" db="EMBL/GenBank/DDBJ databases">
        <title>Chitinophaga K2CV101002-2 sp. nov., isolated from a monsoon evergreen broad-leaved forest soil.</title>
        <authorList>
            <person name="Lv Y."/>
        </authorList>
    </citation>
    <scope>NUCLEOTIDE SEQUENCE [LARGE SCALE GENOMIC DNA]</scope>
    <source>
        <strain evidence="3 4">GDMCC 1.1288</strain>
    </source>
</reference>
<protein>
    <submittedName>
        <fullName evidence="3">DNA-protecting protein DprA</fullName>
    </submittedName>
</protein>
<keyword evidence="4" id="KW-1185">Reference proteome</keyword>
<dbReference type="PANTHER" id="PTHR43022:SF1">
    <property type="entry name" value="PROTEIN SMF"/>
    <property type="match status" value="1"/>
</dbReference>
<organism evidence="3 4">
    <name type="scientific">Chitinophaga silvatica</name>
    <dbReference type="NCBI Taxonomy" id="2282649"/>
    <lineage>
        <taxon>Bacteria</taxon>
        <taxon>Pseudomonadati</taxon>
        <taxon>Bacteroidota</taxon>
        <taxon>Chitinophagia</taxon>
        <taxon>Chitinophagales</taxon>
        <taxon>Chitinophagaceae</taxon>
        <taxon>Chitinophaga</taxon>
    </lineage>
</organism>
<dbReference type="InterPro" id="IPR010994">
    <property type="entry name" value="RuvA_2-like"/>
</dbReference>
<dbReference type="RefSeq" id="WP_116974390.1">
    <property type="nucleotide sequence ID" value="NZ_QPMM01000002.1"/>
</dbReference>
<comment type="caution">
    <text evidence="3">The sequence shown here is derived from an EMBL/GenBank/DDBJ whole genome shotgun (WGS) entry which is preliminary data.</text>
</comment>
<dbReference type="InterPro" id="IPR057666">
    <property type="entry name" value="DrpA_SLOG"/>
</dbReference>
<dbReference type="EMBL" id="QPMM01000002">
    <property type="protein sequence ID" value="RFS24582.1"/>
    <property type="molecule type" value="Genomic_DNA"/>
</dbReference>
<feature type="domain" description="Smf/DprA SLOG" evidence="2">
    <location>
        <begin position="81"/>
        <end position="289"/>
    </location>
</feature>
<dbReference type="Gene3D" id="3.40.50.450">
    <property type="match status" value="1"/>
</dbReference>
<accession>A0A3E1YDJ0</accession>
<evidence type="ECO:0000256" key="1">
    <source>
        <dbReference type="ARBA" id="ARBA00006525"/>
    </source>
</evidence>
<dbReference type="InterPro" id="IPR003488">
    <property type="entry name" value="DprA"/>
</dbReference>
<dbReference type="GO" id="GO:0009294">
    <property type="term" value="P:DNA-mediated transformation"/>
    <property type="evidence" value="ECO:0007669"/>
    <property type="project" value="InterPro"/>
</dbReference>
<sequence length="366" mass="40509">MPSELMYQLALTRIPLIGDVIIKKLLEHFSSAESIFKAKKNDLERIMNIGSIRAGALKSFNDFAGIEAEINFLDRYKIKPLFCTDSGYPRRLLECYDTPAMLYYKGNTDLNSLKMVSIVGTRKPSAYGVMLTEKLVNDFKEAGIIIVSGLAYGIDVIAHASALKAGIPTIGVLAHGLDRIYPPVHKGIAAQMVENGGLLTDFPSGTLPDKQNFPRRNRIVAGLCDVTIVVESSTKGGSLITADLANGYNRDVCCFPGRTTDLLSEGCNWLIRQNKAALITSAAEVLEMMGWNERSRHIKKISHTLFPVLTEAERGLLDILQERSPRHLEEFYSITAFSGSQIANAMFGLEMQQLVKRLPGQMYELM</sequence>
<proteinExistence type="inferred from homology"/>
<evidence type="ECO:0000313" key="4">
    <source>
        <dbReference type="Proteomes" id="UP000260644"/>
    </source>
</evidence>
<dbReference type="OrthoDB" id="9785707at2"/>
<gene>
    <name evidence="3" type="primary">dprA</name>
    <name evidence="3" type="ORF">DVR12_05085</name>
</gene>
<dbReference type="SUPFAM" id="SSF47781">
    <property type="entry name" value="RuvA domain 2-like"/>
    <property type="match status" value="1"/>
</dbReference>
<comment type="similarity">
    <text evidence="1">Belongs to the DprA/Smf family.</text>
</comment>